<comment type="caution">
    <text evidence="2">The sequence shown here is derived from an EMBL/GenBank/DDBJ whole genome shotgun (WGS) entry which is preliminary data.</text>
</comment>
<dbReference type="OrthoDB" id="18440at2759"/>
<dbReference type="PANTHER" id="PTHR21354">
    <property type="entry name" value="ZINC FINGER PROTEIN 511"/>
    <property type="match status" value="1"/>
</dbReference>
<dbReference type="VEuPathDB" id="FungiDB:T552_01517"/>
<evidence type="ECO:0000313" key="2">
    <source>
        <dbReference type="EMBL" id="KTW28888.1"/>
    </source>
</evidence>
<organism evidence="2 3">
    <name type="scientific">Pneumocystis carinii (strain B80)</name>
    <name type="common">Rat pneumocystis pneumonia agent</name>
    <name type="synonym">Pneumocystis carinii f. sp. carinii</name>
    <dbReference type="NCBI Taxonomy" id="1408658"/>
    <lineage>
        <taxon>Eukaryota</taxon>
        <taxon>Fungi</taxon>
        <taxon>Dikarya</taxon>
        <taxon>Ascomycota</taxon>
        <taxon>Taphrinomycotina</taxon>
        <taxon>Pneumocystomycetes</taxon>
        <taxon>Pneumocystaceae</taxon>
        <taxon>Pneumocystis</taxon>
    </lineage>
</organism>
<reference evidence="3" key="1">
    <citation type="journal article" date="2016" name="Nat. Commun.">
        <title>Genome analysis of three Pneumocystis species reveals adaptation mechanisms to life exclusively in mammalian hosts.</title>
        <authorList>
            <person name="Ma L."/>
            <person name="Chen Z."/>
            <person name="Huang D.W."/>
            <person name="Kutty G."/>
            <person name="Ishihara M."/>
            <person name="Wang H."/>
            <person name="Abouelleil A."/>
            <person name="Bishop L."/>
            <person name="Davey E."/>
            <person name="Deng R."/>
            <person name="Deng X."/>
            <person name="Fan L."/>
            <person name="Fantoni G."/>
            <person name="Fitzgerald M."/>
            <person name="Gogineni E."/>
            <person name="Goldberg J.M."/>
            <person name="Handley G."/>
            <person name="Hu X."/>
            <person name="Huber C."/>
            <person name="Jiao X."/>
            <person name="Jones K."/>
            <person name="Levin J.Z."/>
            <person name="Liu Y."/>
            <person name="Macdonald P."/>
            <person name="Melnikov A."/>
            <person name="Raley C."/>
            <person name="Sassi M."/>
            <person name="Sherman B.T."/>
            <person name="Song X."/>
            <person name="Sykes S."/>
            <person name="Tran B."/>
            <person name="Walsh L."/>
            <person name="Xia Y."/>
            <person name="Yang J."/>
            <person name="Young S."/>
            <person name="Zeng Q."/>
            <person name="Zheng X."/>
            <person name="Stephens R."/>
            <person name="Nusbaum C."/>
            <person name="Birren B.W."/>
            <person name="Azadi P."/>
            <person name="Lempicki R.A."/>
            <person name="Cuomo C.A."/>
            <person name="Kovacs J.A."/>
        </authorList>
    </citation>
    <scope>NUCLEOTIDE SEQUENCE [LARGE SCALE GENOMIC DNA]</scope>
    <source>
        <strain evidence="3">B80</strain>
    </source>
</reference>
<feature type="domain" description="C2H2-type" evidence="1">
    <location>
        <begin position="89"/>
        <end position="110"/>
    </location>
</feature>
<name>A0A0W4ZKK8_PNEC8</name>
<proteinExistence type="predicted"/>
<dbReference type="Proteomes" id="UP000054454">
    <property type="component" value="Unassembled WGS sequence"/>
</dbReference>
<evidence type="ECO:0000259" key="1">
    <source>
        <dbReference type="PROSITE" id="PS00028"/>
    </source>
</evidence>
<evidence type="ECO:0000313" key="3">
    <source>
        <dbReference type="Proteomes" id="UP000054454"/>
    </source>
</evidence>
<dbReference type="InterPro" id="IPR039258">
    <property type="entry name" value="ZNF511"/>
</dbReference>
<dbReference type="InterPro" id="IPR013087">
    <property type="entry name" value="Znf_C2H2_type"/>
</dbReference>
<sequence length="156" mass="18821">MKRGLSILTDDEVISEDQKEKYVENQLEISSEPNKLKKLDLNEEEKREEEGAETVITCHFPTECMYQPRRFKSFSAYEAHYQKQHCNVCFECKKVFPSLRMMELHISEVHDPIFCLKKERGERIFKCFIESCQELFMNVKKRKKHLMREHFYPKAF</sequence>
<gene>
    <name evidence="2" type="ORF">T552_01517</name>
</gene>
<dbReference type="SMART" id="SM00355">
    <property type="entry name" value="ZnF_C2H2"/>
    <property type="match status" value="3"/>
</dbReference>
<accession>A0A0W4ZKK8</accession>
<dbReference type="PROSITE" id="PS00028">
    <property type="entry name" value="ZINC_FINGER_C2H2_1"/>
    <property type="match status" value="2"/>
</dbReference>
<dbReference type="EMBL" id="LFVZ01000006">
    <property type="protein sequence ID" value="KTW28888.1"/>
    <property type="molecule type" value="Genomic_DNA"/>
</dbReference>
<feature type="domain" description="C2H2-type" evidence="1">
    <location>
        <begin position="127"/>
        <end position="150"/>
    </location>
</feature>
<dbReference type="RefSeq" id="XP_018226255.1">
    <property type="nucleotide sequence ID" value="XM_018370099.1"/>
</dbReference>
<keyword evidence="3" id="KW-1185">Reference proteome</keyword>
<protein>
    <recommendedName>
        <fullName evidence="1">C2H2-type domain-containing protein</fullName>
    </recommendedName>
</protein>
<dbReference type="PANTHER" id="PTHR21354:SF0">
    <property type="entry name" value="ZINC FINGER PROTEIN 511"/>
    <property type="match status" value="1"/>
</dbReference>
<dbReference type="AlphaFoldDB" id="A0A0W4ZKK8"/>
<dbReference type="GeneID" id="28936302"/>